<accession>A0A7Z7NBB9</accession>
<protein>
    <recommendedName>
        <fullName evidence="1">Immunity protein 35 domain-containing protein</fullName>
    </recommendedName>
</protein>
<reference evidence="2 3" key="1">
    <citation type="submission" date="2017-10" db="EMBL/GenBank/DDBJ databases">
        <authorList>
            <consortium name="Urmite Genomes"/>
        </authorList>
    </citation>
    <scope>NUCLEOTIDE SEQUENCE [LARGE SCALE GENOMIC DNA]</scope>
    <source>
        <strain evidence="2 3">FB-527</strain>
    </source>
</reference>
<dbReference type="AlphaFoldDB" id="A0A7Z7NBB9"/>
<dbReference type="Proteomes" id="UP000554965">
    <property type="component" value="Unassembled WGS sequence"/>
</dbReference>
<comment type="caution">
    <text evidence="2">The sequence shown here is derived from an EMBL/GenBank/DDBJ whole genome shotgun (WGS) entry which is preliminary data.</text>
</comment>
<evidence type="ECO:0000313" key="2">
    <source>
        <dbReference type="EMBL" id="SOJ55787.1"/>
    </source>
</evidence>
<evidence type="ECO:0000259" key="1">
    <source>
        <dbReference type="Pfam" id="PF15567"/>
    </source>
</evidence>
<dbReference type="Pfam" id="PF15567">
    <property type="entry name" value="Imm35"/>
    <property type="match status" value="1"/>
</dbReference>
<proteinExistence type="predicted"/>
<keyword evidence="3" id="KW-1185">Reference proteome</keyword>
<name>A0A7Z7NBB9_9MYCO</name>
<organism evidence="2 3">
    <name type="scientific">Mycobacterium simulans</name>
    <dbReference type="NCBI Taxonomy" id="627089"/>
    <lineage>
        <taxon>Bacteria</taxon>
        <taxon>Bacillati</taxon>
        <taxon>Actinomycetota</taxon>
        <taxon>Actinomycetes</taxon>
        <taxon>Mycobacteriales</taxon>
        <taxon>Mycobacteriaceae</taxon>
        <taxon>Mycobacterium</taxon>
    </lineage>
</organism>
<dbReference type="EMBL" id="OCTY01000002">
    <property type="protein sequence ID" value="SOJ55787.1"/>
    <property type="molecule type" value="Genomic_DNA"/>
</dbReference>
<evidence type="ECO:0000313" key="3">
    <source>
        <dbReference type="Proteomes" id="UP000554965"/>
    </source>
</evidence>
<gene>
    <name evidence="2" type="ORF">MSIMFB_03266</name>
</gene>
<feature type="domain" description="Immunity protein 35" evidence="1">
    <location>
        <begin position="7"/>
        <end position="76"/>
    </location>
</feature>
<dbReference type="RefSeq" id="WP_260861077.1">
    <property type="nucleotide sequence ID" value="NZ_OCTY01000002.1"/>
</dbReference>
<sequence>MNKIDFDEARRRAIHTIRELAEKGRLSDLMIVDMAIVETQEAWYFPYDAVAFVLNGDISAALAGNVPVKVPKDGSALTYEAPK</sequence>
<dbReference type="InterPro" id="IPR029082">
    <property type="entry name" value="Imm35"/>
</dbReference>